<protein>
    <submittedName>
        <fullName evidence="3">Relaxase/mobilization nuclease domain-containing protein</fullName>
    </submittedName>
</protein>
<evidence type="ECO:0000259" key="2">
    <source>
        <dbReference type="Pfam" id="PF03432"/>
    </source>
</evidence>
<proteinExistence type="predicted"/>
<dbReference type="InterPro" id="IPR005094">
    <property type="entry name" value="Endonuclease_MobA/VirD2"/>
</dbReference>
<organism evidence="3 4">
    <name type="scientific">Nocardia terpenica</name>
    <dbReference type="NCBI Taxonomy" id="455432"/>
    <lineage>
        <taxon>Bacteria</taxon>
        <taxon>Bacillati</taxon>
        <taxon>Actinomycetota</taxon>
        <taxon>Actinomycetes</taxon>
        <taxon>Mycobacteriales</taxon>
        <taxon>Nocardiaceae</taxon>
        <taxon>Nocardia</taxon>
    </lineage>
</organism>
<dbReference type="EMBL" id="CP046173">
    <property type="protein sequence ID" value="QIS23653.1"/>
    <property type="molecule type" value="Genomic_DNA"/>
</dbReference>
<evidence type="ECO:0000256" key="1">
    <source>
        <dbReference type="SAM" id="MobiDB-lite"/>
    </source>
</evidence>
<feature type="region of interest" description="Disordered" evidence="1">
    <location>
        <begin position="548"/>
        <end position="655"/>
    </location>
</feature>
<accession>A0A6G9ZF86</accession>
<sequence length="655" mass="71619">MSGLLAYLVGPGEENEHEHPHVIAGHKSVRGLGYFGDLSHAQALEIARKLDAPRRAFGTEVWVPNYLRDAEGRAVLGSDGRPLVNFFEPKRDGNVWHCSLSLHRDEGRLPDEKWAQIAGEFMDTVGFTTDGSGRADARWAAIHHGLSARGNDHIHIAASAVREDGTRVDTFNDYARAQEACRELEQRHGLRVVLGRHDGRVTRGYNRAQIYAAARAADLARGEAKAAMRTQTIEPSRDTLERVVRASLAASRSEAEFVATLRQQGLLLRRSRDRDSGEVRGWCVGMRPMRGRDGRRSHPVMPGGGTLAADLTLPRLRHNWDDTAQSRADAAPLWEEAEDALGRFLKGDESAIPEPSGTLPVPRTGAVVVPTTAEVNASIAELERWANKFSAIPVENTVAFAAAARQAAGILSAMSLAHETTPGLMAQAARTLSRYAQLPAHRDAPLPKWQLHDGVAGWTTMLLASRPDANPDLANLAVLHQLGRTIDAIANAAHQNGETARARELAAVVTRELDGIHRQLVPVDANTGEAQLLRVERVAQIAQIAFDTPSRAARPDPQRVDKSEPVAGTAAEQSGAERGPGQRRSRFDTFMLGRNRRSTTSAPRQRNPYRPPVTPDTNPGQEATRHIEPGHDRTDTPTVQPEVPRDRNTDTGRDR</sequence>
<name>A0A6G9ZF86_9NOCA</name>
<feature type="compositionally biased region" description="Basic and acidic residues" evidence="1">
    <location>
        <begin position="643"/>
        <end position="655"/>
    </location>
</feature>
<dbReference type="Proteomes" id="UP000500953">
    <property type="component" value="Chromosome"/>
</dbReference>
<feature type="compositionally biased region" description="Basic and acidic residues" evidence="1">
    <location>
        <begin position="623"/>
        <end position="635"/>
    </location>
</feature>
<dbReference type="AlphaFoldDB" id="A0A6G9ZF86"/>
<evidence type="ECO:0000313" key="4">
    <source>
        <dbReference type="Proteomes" id="UP000500953"/>
    </source>
</evidence>
<dbReference type="RefSeq" id="WP_167490971.1">
    <property type="nucleotide sequence ID" value="NZ_CP046173.1"/>
</dbReference>
<evidence type="ECO:0000313" key="3">
    <source>
        <dbReference type="EMBL" id="QIS23653.1"/>
    </source>
</evidence>
<reference evidence="3 4" key="1">
    <citation type="journal article" date="2019" name="ACS Chem. Biol.">
        <title>Identification and Mobilization of a Cryptic Antibiotic Biosynthesis Gene Locus from a Human-Pathogenic Nocardia Isolate.</title>
        <authorList>
            <person name="Herisse M."/>
            <person name="Ishida K."/>
            <person name="Porter J.L."/>
            <person name="Howden B."/>
            <person name="Hertweck C."/>
            <person name="Stinear T.P."/>
            <person name="Pidot S.J."/>
        </authorList>
    </citation>
    <scope>NUCLEOTIDE SEQUENCE [LARGE SCALE GENOMIC DNA]</scope>
    <source>
        <strain evidence="3 4">AUSMDU00012715</strain>
    </source>
</reference>
<feature type="compositionally biased region" description="Basic and acidic residues" evidence="1">
    <location>
        <begin position="553"/>
        <end position="564"/>
    </location>
</feature>
<gene>
    <name evidence="3" type="ORF">F6W96_40675</name>
</gene>
<feature type="domain" description="MobA/VirD2-like nuclease" evidence="2">
    <location>
        <begin position="91"/>
        <end position="190"/>
    </location>
</feature>
<dbReference type="Pfam" id="PF03432">
    <property type="entry name" value="Relaxase"/>
    <property type="match status" value="1"/>
</dbReference>